<dbReference type="GO" id="GO:0016787">
    <property type="term" value="F:hydrolase activity"/>
    <property type="evidence" value="ECO:0007669"/>
    <property type="project" value="UniProtKB-KW"/>
</dbReference>
<dbReference type="AlphaFoldDB" id="A0AB32V5Y9"/>
<dbReference type="RefSeq" id="XP_007030527.2">
    <property type="nucleotide sequence ID" value="XM_007030465.2"/>
</dbReference>
<evidence type="ECO:0000259" key="2">
    <source>
        <dbReference type="Pfam" id="PF01764"/>
    </source>
</evidence>
<dbReference type="Pfam" id="PF01764">
    <property type="entry name" value="Lipase_3"/>
    <property type="match status" value="1"/>
</dbReference>
<dbReference type="InterPro" id="IPR002921">
    <property type="entry name" value="Fungal_lipase-type"/>
</dbReference>
<dbReference type="PANTHER" id="PTHR31479">
    <property type="entry name" value="ALPHA/BETA-HYDROLASES SUPERFAMILY PROTEIN"/>
    <property type="match status" value="1"/>
</dbReference>
<evidence type="ECO:0000313" key="5">
    <source>
        <dbReference type="RefSeq" id="XP_017977481.1"/>
    </source>
</evidence>
<protein>
    <submittedName>
        <fullName evidence="4 5">GDSL esterase/lipase At4g10955</fullName>
    </submittedName>
</protein>
<dbReference type="RefSeq" id="XP_017977481.1">
    <property type="nucleotide sequence ID" value="XM_018121992.1"/>
</dbReference>
<proteinExistence type="predicted"/>
<reference evidence="3" key="1">
    <citation type="journal article" date="1997" name="Nucleic Acids Res.">
        <title>tRNAscan-SE: a program for improved detection of transfer RNA genes in genomic sequence.</title>
        <authorList>
            <person name="Lowe T.M."/>
            <person name="Eddy S.R."/>
        </authorList>
    </citation>
    <scope>NUCLEOTIDE SEQUENCE [LARGE SCALE GENOMIC DNA]</scope>
    <source>
        <strain evidence="3">r\B97-61/B2</strain>
    </source>
</reference>
<dbReference type="PANTHER" id="PTHR31479:SF12">
    <property type="entry name" value="SUPERFAMILY PROTEIN, PUTATIVE-RELATED"/>
    <property type="match status" value="1"/>
</dbReference>
<keyword evidence="1" id="KW-0378">Hydrolase</keyword>
<dbReference type="InterPro" id="IPR029058">
    <property type="entry name" value="AB_hydrolase_fold"/>
</dbReference>
<evidence type="ECO:0000313" key="4">
    <source>
        <dbReference type="RefSeq" id="XP_007030527.2"/>
    </source>
</evidence>
<reference evidence="4 5" key="2">
    <citation type="submission" date="2025-04" db="UniProtKB">
        <authorList>
            <consortium name="RefSeq"/>
        </authorList>
    </citation>
    <scope>IDENTIFICATION</scope>
</reference>
<dbReference type="Gene3D" id="3.40.50.1820">
    <property type="entry name" value="alpha/beta hydrolase"/>
    <property type="match status" value="1"/>
</dbReference>
<dbReference type="GeneID" id="18600155"/>
<feature type="domain" description="Fungal lipase-type" evidence="2">
    <location>
        <begin position="145"/>
        <end position="184"/>
    </location>
</feature>
<dbReference type="Proteomes" id="UP000694886">
    <property type="component" value="Chromosome 5"/>
</dbReference>
<dbReference type="SUPFAM" id="SSF53474">
    <property type="entry name" value="alpha/beta-Hydrolases"/>
    <property type="match status" value="1"/>
</dbReference>
<dbReference type="Gramene" id="Tc05v2_t023210.1">
    <property type="protein sequence ID" value="Tc05v2_p023210.1"/>
    <property type="gene ID" value="Tc05v2_g023210"/>
</dbReference>
<accession>A0AB32V5Y9</accession>
<dbReference type="KEGG" id="tcc:18600155"/>
<dbReference type="Gramene" id="Tc05v2_t023210.2">
    <property type="protein sequence ID" value="Tc05v2_p023210.2"/>
    <property type="gene ID" value="Tc05v2_g023210"/>
</dbReference>
<evidence type="ECO:0000256" key="1">
    <source>
        <dbReference type="ARBA" id="ARBA00022801"/>
    </source>
</evidence>
<organism evidence="3 4">
    <name type="scientific">Theobroma cacao</name>
    <name type="common">Cacao</name>
    <name type="synonym">Cocoa</name>
    <dbReference type="NCBI Taxonomy" id="3641"/>
    <lineage>
        <taxon>Eukaryota</taxon>
        <taxon>Viridiplantae</taxon>
        <taxon>Streptophyta</taxon>
        <taxon>Embryophyta</taxon>
        <taxon>Tracheophyta</taxon>
        <taxon>Spermatophyta</taxon>
        <taxon>Magnoliopsida</taxon>
        <taxon>eudicotyledons</taxon>
        <taxon>Gunneridae</taxon>
        <taxon>Pentapetalae</taxon>
        <taxon>rosids</taxon>
        <taxon>malvids</taxon>
        <taxon>Malvales</taxon>
        <taxon>Malvaceae</taxon>
        <taxon>Byttnerioideae</taxon>
        <taxon>Theobroma</taxon>
    </lineage>
</organism>
<gene>
    <name evidence="4 5" type="primary">LOC18600155</name>
</gene>
<evidence type="ECO:0000313" key="3">
    <source>
        <dbReference type="Proteomes" id="UP000694886"/>
    </source>
</evidence>
<dbReference type="GO" id="GO:0006629">
    <property type="term" value="P:lipid metabolic process"/>
    <property type="evidence" value="ECO:0007669"/>
    <property type="project" value="InterPro"/>
</dbReference>
<name>A0AB32V5Y9_THECC</name>
<sequence>MAGGSDNFSLSGPKHLNSIDWNNAHHRRSVAASLVEGVYVLEADRQANRRDSQSLAPPWWEFFHFKLIRQLVDDADHCIFGAIFEYKPPKYANYRKDSTGRSPRYVIAFRGTLIKLDSFARDLQLDIQIIRNGLHQTTRFGIAMKAVRDKVAEVGDSNVWLTGHSLGAAMAMLAGKTMARTGKFLEAFLFNPPFFSAPIERIKDKKVKHGLRFAGSVITAGLAIASATKGKYNNASNNGNGYEENLFSVISGWIPCLFVNQADHICSEYIGYFEHRKKMEEIGAGAIARFASQHSLGGLVMNMMGVQGVETAEPLHLLPSANLTVNLNPSKDFMGAHVLCQWWRPDLNLNCGVYKYK</sequence>